<feature type="transmembrane region" description="Helical" evidence="1">
    <location>
        <begin position="107"/>
        <end position="127"/>
    </location>
</feature>
<sequence length="129" mass="14950">MDSYLLVASIISLLLSIKHLTRDRKQVLLPSLASDLGFYVKIQLSSFFYFVAVFYLLATLVLFACSLEMVSQMYAYGLLLFIALDYVLFAIWQLYGKIMCSEKQSILFYFNWIGYFLVSGCIVLWALRF</sequence>
<dbReference type="EMBL" id="JAKIKS010000126">
    <property type="protein sequence ID" value="MCL1127069.1"/>
    <property type="molecule type" value="Genomic_DNA"/>
</dbReference>
<dbReference type="RefSeq" id="WP_248942476.1">
    <property type="nucleotide sequence ID" value="NZ_JAKIKS010000126.1"/>
</dbReference>
<accession>A0ABT0LH77</accession>
<protein>
    <submittedName>
        <fullName evidence="2">Uncharacterized protein</fullName>
    </submittedName>
</protein>
<organism evidence="2 3">
    <name type="scientific">Shewanella surugensis</name>
    <dbReference type="NCBI Taxonomy" id="212020"/>
    <lineage>
        <taxon>Bacteria</taxon>
        <taxon>Pseudomonadati</taxon>
        <taxon>Pseudomonadota</taxon>
        <taxon>Gammaproteobacteria</taxon>
        <taxon>Alteromonadales</taxon>
        <taxon>Shewanellaceae</taxon>
        <taxon>Shewanella</taxon>
    </lineage>
</organism>
<comment type="caution">
    <text evidence="2">The sequence shown here is derived from an EMBL/GenBank/DDBJ whole genome shotgun (WGS) entry which is preliminary data.</text>
</comment>
<dbReference type="Proteomes" id="UP001203423">
    <property type="component" value="Unassembled WGS sequence"/>
</dbReference>
<reference evidence="2 3" key="1">
    <citation type="submission" date="2022-01" db="EMBL/GenBank/DDBJ databases">
        <title>Whole genome-based taxonomy of the Shewanellaceae.</title>
        <authorList>
            <person name="Martin-Rodriguez A.J."/>
        </authorList>
    </citation>
    <scope>NUCLEOTIDE SEQUENCE [LARGE SCALE GENOMIC DNA]</scope>
    <source>
        <strain evidence="2 3">DSM 17177</strain>
    </source>
</reference>
<evidence type="ECO:0000313" key="2">
    <source>
        <dbReference type="EMBL" id="MCL1127069.1"/>
    </source>
</evidence>
<keyword evidence="1" id="KW-0812">Transmembrane</keyword>
<evidence type="ECO:0000256" key="1">
    <source>
        <dbReference type="SAM" id="Phobius"/>
    </source>
</evidence>
<gene>
    <name evidence="2" type="ORF">L2764_21960</name>
</gene>
<keyword evidence="3" id="KW-1185">Reference proteome</keyword>
<keyword evidence="1" id="KW-1133">Transmembrane helix</keyword>
<proteinExistence type="predicted"/>
<keyword evidence="1" id="KW-0472">Membrane</keyword>
<feature type="transmembrane region" description="Helical" evidence="1">
    <location>
        <begin position="47"/>
        <end position="67"/>
    </location>
</feature>
<evidence type="ECO:0000313" key="3">
    <source>
        <dbReference type="Proteomes" id="UP001203423"/>
    </source>
</evidence>
<name>A0ABT0LH77_9GAMM</name>
<feature type="transmembrane region" description="Helical" evidence="1">
    <location>
        <begin position="74"/>
        <end position="95"/>
    </location>
</feature>